<name>E9HMM3_DAPPU</name>
<evidence type="ECO:0000256" key="1">
    <source>
        <dbReference type="SAM" id="MobiDB-lite"/>
    </source>
</evidence>
<feature type="region of interest" description="Disordered" evidence="1">
    <location>
        <begin position="79"/>
        <end position="124"/>
    </location>
</feature>
<dbReference type="InParanoid" id="E9HMM3"/>
<dbReference type="AlphaFoldDB" id="E9HMM3"/>
<keyword evidence="3" id="KW-1185">Reference proteome</keyword>
<proteinExistence type="predicted"/>
<dbReference type="Proteomes" id="UP000000305">
    <property type="component" value="Unassembled WGS sequence"/>
</dbReference>
<reference evidence="2 3" key="1">
    <citation type="journal article" date="2011" name="Science">
        <title>The ecoresponsive genome of Daphnia pulex.</title>
        <authorList>
            <person name="Colbourne J.K."/>
            <person name="Pfrender M.E."/>
            <person name="Gilbert D."/>
            <person name="Thomas W.K."/>
            <person name="Tucker A."/>
            <person name="Oakley T.H."/>
            <person name="Tokishita S."/>
            <person name="Aerts A."/>
            <person name="Arnold G.J."/>
            <person name="Basu M.K."/>
            <person name="Bauer D.J."/>
            <person name="Caceres C.E."/>
            <person name="Carmel L."/>
            <person name="Casola C."/>
            <person name="Choi J.H."/>
            <person name="Detter J.C."/>
            <person name="Dong Q."/>
            <person name="Dusheyko S."/>
            <person name="Eads B.D."/>
            <person name="Frohlich T."/>
            <person name="Geiler-Samerotte K.A."/>
            <person name="Gerlach D."/>
            <person name="Hatcher P."/>
            <person name="Jogdeo S."/>
            <person name="Krijgsveld J."/>
            <person name="Kriventseva E.V."/>
            <person name="Kultz D."/>
            <person name="Laforsch C."/>
            <person name="Lindquist E."/>
            <person name="Lopez J."/>
            <person name="Manak J.R."/>
            <person name="Muller J."/>
            <person name="Pangilinan J."/>
            <person name="Patwardhan R.P."/>
            <person name="Pitluck S."/>
            <person name="Pritham E.J."/>
            <person name="Rechtsteiner A."/>
            <person name="Rho M."/>
            <person name="Rogozin I.B."/>
            <person name="Sakarya O."/>
            <person name="Salamov A."/>
            <person name="Schaack S."/>
            <person name="Shapiro H."/>
            <person name="Shiga Y."/>
            <person name="Skalitzky C."/>
            <person name="Smith Z."/>
            <person name="Souvorov A."/>
            <person name="Sung W."/>
            <person name="Tang Z."/>
            <person name="Tsuchiya D."/>
            <person name="Tu H."/>
            <person name="Vos H."/>
            <person name="Wang M."/>
            <person name="Wolf Y.I."/>
            <person name="Yamagata H."/>
            <person name="Yamada T."/>
            <person name="Ye Y."/>
            <person name="Shaw J.R."/>
            <person name="Andrews J."/>
            <person name="Crease T.J."/>
            <person name="Tang H."/>
            <person name="Lucas S.M."/>
            <person name="Robertson H.M."/>
            <person name="Bork P."/>
            <person name="Koonin E.V."/>
            <person name="Zdobnov E.M."/>
            <person name="Grigoriev I.V."/>
            <person name="Lynch M."/>
            <person name="Boore J.L."/>
        </authorList>
    </citation>
    <scope>NUCLEOTIDE SEQUENCE [LARGE SCALE GENOMIC DNA]</scope>
</reference>
<dbReference type="KEGG" id="dpx:DAPPUDRAFT_331486"/>
<feature type="compositionally biased region" description="Pro residues" evidence="1">
    <location>
        <begin position="87"/>
        <end position="99"/>
    </location>
</feature>
<dbReference type="EMBL" id="GL732688">
    <property type="protein sequence ID" value="EFX66991.1"/>
    <property type="molecule type" value="Genomic_DNA"/>
</dbReference>
<sequence length="147" mass="16118">MERKLDPKAQCETVKNARDIIFDEHDEENKNKPIEVLSAESSKIIHFPTEPQDNGIQINDVTVQSDLNDRSKLYFTKLPAPAAIPNQPSPPSPTPPPPTTGNVTRPEPPAITWQSKDMGGLMNPEQVPLFHAHLPANVKNVDSAVGA</sequence>
<accession>E9HMM3</accession>
<organism evidence="2 3">
    <name type="scientific">Daphnia pulex</name>
    <name type="common">Water flea</name>
    <dbReference type="NCBI Taxonomy" id="6669"/>
    <lineage>
        <taxon>Eukaryota</taxon>
        <taxon>Metazoa</taxon>
        <taxon>Ecdysozoa</taxon>
        <taxon>Arthropoda</taxon>
        <taxon>Crustacea</taxon>
        <taxon>Branchiopoda</taxon>
        <taxon>Diplostraca</taxon>
        <taxon>Cladocera</taxon>
        <taxon>Anomopoda</taxon>
        <taxon>Daphniidae</taxon>
        <taxon>Daphnia</taxon>
    </lineage>
</organism>
<evidence type="ECO:0000313" key="3">
    <source>
        <dbReference type="Proteomes" id="UP000000305"/>
    </source>
</evidence>
<gene>
    <name evidence="2" type="ORF">DAPPUDRAFT_331486</name>
</gene>
<protein>
    <submittedName>
        <fullName evidence="2">Uncharacterized protein</fullName>
    </submittedName>
</protein>
<dbReference type="HOGENOM" id="CLU_1769923_0_0_1"/>
<evidence type="ECO:0000313" key="2">
    <source>
        <dbReference type="EMBL" id="EFX66991.1"/>
    </source>
</evidence>